<evidence type="ECO:0000256" key="8">
    <source>
        <dbReference type="ARBA" id="ARBA00038011"/>
    </source>
</evidence>
<dbReference type="PANTHER" id="PTHR16089">
    <property type="entry name" value="REST COREPRESSOR COREST PROTEIN-RELATED"/>
    <property type="match status" value="1"/>
</dbReference>
<dbReference type="SUPFAM" id="SSF46689">
    <property type="entry name" value="Homeodomain-like"/>
    <property type="match status" value="2"/>
</dbReference>
<dbReference type="Pfam" id="PF20878">
    <property type="entry name" value="REST_helical"/>
    <property type="match status" value="1"/>
</dbReference>
<evidence type="ECO:0000256" key="5">
    <source>
        <dbReference type="ARBA" id="ARBA00023054"/>
    </source>
</evidence>
<evidence type="ECO:0000313" key="14">
    <source>
        <dbReference type="Proteomes" id="UP000018468"/>
    </source>
</evidence>
<dbReference type="InterPro" id="IPR049048">
    <property type="entry name" value="REST_helical"/>
</dbReference>
<comment type="similarity">
    <text evidence="8">Belongs to the CoREST family.</text>
</comment>
<feature type="compositionally biased region" description="Basic residues" evidence="10">
    <location>
        <begin position="278"/>
        <end position="289"/>
    </location>
</feature>
<dbReference type="Gene3D" id="1.10.10.60">
    <property type="entry name" value="Homeodomain-like"/>
    <property type="match status" value="1"/>
</dbReference>
<dbReference type="Pfam" id="PF01448">
    <property type="entry name" value="ELM2"/>
    <property type="match status" value="1"/>
</dbReference>
<keyword evidence="2" id="KW-0678">Repressor</keyword>
<dbReference type="Ensembl" id="ENSLOCT00000012023.1">
    <property type="protein sequence ID" value="ENSLOCP00000012002.1"/>
    <property type="gene ID" value="ENSLOCG00000009821.1"/>
</dbReference>
<dbReference type="GO" id="GO:0000118">
    <property type="term" value="C:histone deacetylase complex"/>
    <property type="evidence" value="ECO:0000318"/>
    <property type="project" value="GO_Central"/>
</dbReference>
<dbReference type="InterPro" id="IPR017884">
    <property type="entry name" value="SANT_dom"/>
</dbReference>
<feature type="coiled-coil region" evidence="9">
    <location>
        <begin position="312"/>
        <end position="339"/>
    </location>
</feature>
<evidence type="ECO:0000256" key="9">
    <source>
        <dbReference type="SAM" id="Coils"/>
    </source>
</evidence>
<dbReference type="PANTHER" id="PTHR16089:SF11">
    <property type="entry name" value="REST COREPRESSOR 1"/>
    <property type="match status" value="1"/>
</dbReference>
<dbReference type="Proteomes" id="UP000018468">
    <property type="component" value="Linkage group LG7"/>
</dbReference>
<evidence type="ECO:0000256" key="3">
    <source>
        <dbReference type="ARBA" id="ARBA00022737"/>
    </source>
</evidence>
<accession>W5MUE3</accession>
<dbReference type="OMA" id="MEFCEDA"/>
<feature type="domain" description="ELM2" evidence="11">
    <location>
        <begin position="58"/>
        <end position="143"/>
    </location>
</feature>
<dbReference type="Pfam" id="PF00249">
    <property type="entry name" value="Myb_DNA-binding"/>
    <property type="match status" value="2"/>
</dbReference>
<evidence type="ECO:0000259" key="12">
    <source>
        <dbReference type="PROSITE" id="PS51293"/>
    </source>
</evidence>
<evidence type="ECO:0000256" key="2">
    <source>
        <dbReference type="ARBA" id="ARBA00022491"/>
    </source>
</evidence>
<keyword evidence="3" id="KW-0677">Repeat</keyword>
<dbReference type="eggNOG" id="KOG1194">
    <property type="taxonomic scope" value="Eukaryota"/>
</dbReference>
<dbReference type="AlphaFoldDB" id="W5MUE3"/>
<dbReference type="GO" id="GO:0005667">
    <property type="term" value="C:transcription regulator complex"/>
    <property type="evidence" value="ECO:0000318"/>
    <property type="project" value="GO_Central"/>
</dbReference>
<evidence type="ECO:0000256" key="1">
    <source>
        <dbReference type="ARBA" id="ARBA00004123"/>
    </source>
</evidence>
<dbReference type="EMBL" id="AHAT01003832">
    <property type="status" value="NOT_ANNOTATED_CDS"/>
    <property type="molecule type" value="Genomic_DNA"/>
</dbReference>
<dbReference type="SMART" id="SM00717">
    <property type="entry name" value="SANT"/>
    <property type="match status" value="2"/>
</dbReference>
<organism evidence="13 14">
    <name type="scientific">Lepisosteus oculatus</name>
    <name type="common">Spotted gar</name>
    <dbReference type="NCBI Taxonomy" id="7918"/>
    <lineage>
        <taxon>Eukaryota</taxon>
        <taxon>Metazoa</taxon>
        <taxon>Chordata</taxon>
        <taxon>Craniata</taxon>
        <taxon>Vertebrata</taxon>
        <taxon>Euteleostomi</taxon>
        <taxon>Actinopterygii</taxon>
        <taxon>Neopterygii</taxon>
        <taxon>Holostei</taxon>
        <taxon>Semionotiformes</taxon>
        <taxon>Lepisosteidae</taxon>
        <taxon>Lepisosteus</taxon>
    </lineage>
</organism>
<dbReference type="CDD" id="cd00167">
    <property type="entry name" value="SANT"/>
    <property type="match status" value="1"/>
</dbReference>
<keyword evidence="4" id="KW-0805">Transcription regulation</keyword>
<feature type="region of interest" description="Disordered" evidence="10">
    <location>
        <begin position="416"/>
        <end position="462"/>
    </location>
</feature>
<dbReference type="InterPro" id="IPR051066">
    <property type="entry name" value="Trans_reg/Corepressor"/>
</dbReference>
<dbReference type="FunFam" id="4.10.1240.50:FF:000002">
    <property type="entry name" value="REST corepressor isoform X1"/>
    <property type="match status" value="1"/>
</dbReference>
<dbReference type="Gene3D" id="4.10.1240.50">
    <property type="match status" value="1"/>
</dbReference>
<name>W5MUE3_LEPOC</name>
<feature type="compositionally biased region" description="Basic and acidic residues" evidence="10">
    <location>
        <begin position="416"/>
        <end position="433"/>
    </location>
</feature>
<dbReference type="GO" id="GO:0006357">
    <property type="term" value="P:regulation of transcription by RNA polymerase II"/>
    <property type="evidence" value="ECO:0000318"/>
    <property type="project" value="GO_Central"/>
</dbReference>
<evidence type="ECO:0000256" key="10">
    <source>
        <dbReference type="SAM" id="MobiDB-lite"/>
    </source>
</evidence>
<feature type="region of interest" description="Disordered" evidence="10">
    <location>
        <begin position="1"/>
        <end position="64"/>
    </location>
</feature>
<reference evidence="13" key="2">
    <citation type="submission" date="2025-08" db="UniProtKB">
        <authorList>
            <consortium name="Ensembl"/>
        </authorList>
    </citation>
    <scope>IDENTIFICATION</scope>
</reference>
<dbReference type="Gene3D" id="1.20.58.1880">
    <property type="match status" value="1"/>
</dbReference>
<feature type="region of interest" description="Disordered" evidence="10">
    <location>
        <begin position="197"/>
        <end position="290"/>
    </location>
</feature>
<feature type="domain" description="SANT" evidence="12">
    <location>
        <begin position="144"/>
        <end position="195"/>
    </location>
</feature>
<feature type="compositionally biased region" description="Low complexity" evidence="10">
    <location>
        <begin position="20"/>
        <end position="50"/>
    </location>
</feature>
<dbReference type="InterPro" id="IPR009057">
    <property type="entry name" value="Homeodomain-like_sf"/>
</dbReference>
<evidence type="ECO:0000256" key="4">
    <source>
        <dbReference type="ARBA" id="ARBA00023015"/>
    </source>
</evidence>
<proteinExistence type="inferred from homology"/>
<dbReference type="FunFam" id="1.10.10.60:FF:000033">
    <property type="entry name" value="REST corepressor 3"/>
    <property type="match status" value="1"/>
</dbReference>
<dbReference type="PROSITE" id="PS51156">
    <property type="entry name" value="ELM2"/>
    <property type="match status" value="1"/>
</dbReference>
<dbReference type="STRING" id="7918.ENSLOCP00000012002"/>
<evidence type="ECO:0000256" key="6">
    <source>
        <dbReference type="ARBA" id="ARBA00023163"/>
    </source>
</evidence>
<dbReference type="InParanoid" id="W5MUE3"/>
<dbReference type="InterPro" id="IPR000949">
    <property type="entry name" value="ELM2_dom"/>
</dbReference>
<dbReference type="Bgee" id="ENSLOCG00000009821">
    <property type="expression patterns" value="Expressed in ovary and 13 other cell types or tissues"/>
</dbReference>
<protein>
    <submittedName>
        <fullName evidence="13">REST corepressor 1</fullName>
    </submittedName>
</protein>
<sequence>MPAMIEKGSSEVSGKRRGRNSAANNASNSKSFAPNGNSSNSWEEGSSGSSSDDEHGAGGMRVGPQYQATVPEYDPELAKVCQERENLGMLVWSPNQNLAEAKLDEYITIAKEKHGYNMEQALGMLFWHKHNIEKSLADLPNFTPFPDEWTVEDRVLFEQGFSFHGKTFQRIQQMLPDKSIASLVKFYYSWKKTRSRTSVMDRHARKQKREREESEEEMEENSANHPSDAECDANKEEKKESAAGPEKQEPNPVVISKQGSPVEKPVQVKKEPQVTPGKHLHRAKKKPPKGMHLCHADVQAMSGSTTAAVGVLRQLDMELVSIKRQIQSIKQTNSVLKEKLESGVDEYRLPEVAQKFNARWTTEEQLLAVQAIRKYGRDFQAISDVIGNKSVVQVKNFFVNYRRRFNLDEVLQEWEAEHGDKEANGSEGEKMDTSPEACATKLAPEEQEEVAQPPPSPGPVLA</sequence>
<dbReference type="FunFam" id="1.20.58.1880:FF:000001">
    <property type="entry name" value="REST corepressor 1"/>
    <property type="match status" value="1"/>
</dbReference>
<dbReference type="GeneTree" id="ENSGT00940000155654"/>
<evidence type="ECO:0000256" key="7">
    <source>
        <dbReference type="ARBA" id="ARBA00023242"/>
    </source>
</evidence>
<keyword evidence="5 9" id="KW-0175">Coiled coil</keyword>
<dbReference type="GO" id="GO:0045892">
    <property type="term" value="P:negative regulation of DNA-templated transcription"/>
    <property type="evidence" value="ECO:0000318"/>
    <property type="project" value="GO_Central"/>
</dbReference>
<reference evidence="14" key="1">
    <citation type="submission" date="2011-12" db="EMBL/GenBank/DDBJ databases">
        <title>The Draft Genome of Lepisosteus oculatus.</title>
        <authorList>
            <consortium name="The Broad Institute Genome Assembly &amp; Analysis Group"/>
            <consortium name="Computational R&amp;D Group"/>
            <consortium name="and Sequencing Platform"/>
            <person name="Di Palma F."/>
            <person name="Alfoldi J."/>
            <person name="Johnson J."/>
            <person name="Berlin A."/>
            <person name="Gnerre S."/>
            <person name="Jaffe D."/>
            <person name="MacCallum I."/>
            <person name="Young S."/>
            <person name="Walker B.J."/>
            <person name="Lander E.S."/>
            <person name="Lindblad-Toh K."/>
        </authorList>
    </citation>
    <scope>NUCLEOTIDE SEQUENCE [LARGE SCALE GENOMIC DNA]</scope>
</reference>
<keyword evidence="6" id="KW-0804">Transcription</keyword>
<dbReference type="PROSITE" id="PS51293">
    <property type="entry name" value="SANT"/>
    <property type="match status" value="2"/>
</dbReference>
<feature type="compositionally biased region" description="Basic and acidic residues" evidence="10">
    <location>
        <begin position="232"/>
        <end position="249"/>
    </location>
</feature>
<feature type="domain" description="SANT" evidence="12">
    <location>
        <begin position="355"/>
        <end position="406"/>
    </location>
</feature>
<dbReference type="HOGENOM" id="CLU_026741_0_1_1"/>
<reference evidence="13" key="3">
    <citation type="submission" date="2025-09" db="UniProtKB">
        <authorList>
            <consortium name="Ensembl"/>
        </authorList>
    </citation>
    <scope>IDENTIFICATION</scope>
</reference>
<evidence type="ECO:0000259" key="11">
    <source>
        <dbReference type="PROSITE" id="PS51156"/>
    </source>
</evidence>
<dbReference type="GO" id="GO:0003714">
    <property type="term" value="F:transcription corepressor activity"/>
    <property type="evidence" value="ECO:0000318"/>
    <property type="project" value="GO_Central"/>
</dbReference>
<keyword evidence="14" id="KW-1185">Reference proteome</keyword>
<comment type="subcellular location">
    <subcellularLocation>
        <location evidence="1">Nucleus</location>
    </subcellularLocation>
</comment>
<keyword evidence="7" id="KW-0539">Nucleus</keyword>
<dbReference type="InterPro" id="IPR001005">
    <property type="entry name" value="SANT/Myb"/>
</dbReference>
<evidence type="ECO:0000313" key="13">
    <source>
        <dbReference type="Ensembl" id="ENSLOCP00000012002.1"/>
    </source>
</evidence>
<dbReference type="SMART" id="SM01189">
    <property type="entry name" value="ELM2"/>
    <property type="match status" value="1"/>
</dbReference>
<feature type="compositionally biased region" description="Pro residues" evidence="10">
    <location>
        <begin position="452"/>
        <end position="462"/>
    </location>
</feature>